<feature type="domain" description="Bro-N" evidence="1">
    <location>
        <begin position="1"/>
        <end position="113"/>
    </location>
</feature>
<evidence type="ECO:0000259" key="1">
    <source>
        <dbReference type="PROSITE" id="PS51750"/>
    </source>
</evidence>
<protein>
    <recommendedName>
        <fullName evidence="1">Bro-N domain-containing protein</fullName>
    </recommendedName>
</protein>
<accession>A0A9J6QU65</accession>
<dbReference type="RefSeq" id="WP_269478650.1">
    <property type="nucleotide sequence ID" value="NZ_JAOSHN010000006.1"/>
</dbReference>
<dbReference type="AlphaFoldDB" id="A0A9J6QU65"/>
<evidence type="ECO:0000313" key="2">
    <source>
        <dbReference type="EMBL" id="MCU7379749.1"/>
    </source>
</evidence>
<dbReference type="SMART" id="SM01040">
    <property type="entry name" value="Bro-N"/>
    <property type="match status" value="1"/>
</dbReference>
<dbReference type="InterPro" id="IPR003497">
    <property type="entry name" value="BRO_N_domain"/>
</dbReference>
<sequence length="250" mass="28518">MNEIKIFENKELDLQVRIKMNEDGSISMNAEDTAIGFGWCRTEKKNGKEYTSVMWSRMNGYCRELGFAHECAKDDYIPESLYYLLGMKAGNERALKYQKWLAIDVLPTLRKTGSYKMPQSKDERNKSMLLNAKARVANTYLKLANAETMSDTYKQVLMSKAAEVLADEPILPLPEVGQRTYTATEIGERLGVSANKVGRITESFDLKTDEYGMWVHDKSPYSNKEIPAFRYYESIIPKLRTLLEATNGGD</sequence>
<proteinExistence type="predicted"/>
<comment type="caution">
    <text evidence="2">The sequence shown here is derived from an EMBL/GenBank/DDBJ whole genome shotgun (WGS) entry which is preliminary data.</text>
</comment>
<gene>
    <name evidence="2" type="ORF">OBO34_15490</name>
</gene>
<organism evidence="2 3">
    <name type="scientific">Hominibacterium faecale</name>
    <dbReference type="NCBI Taxonomy" id="2839743"/>
    <lineage>
        <taxon>Bacteria</taxon>
        <taxon>Bacillati</taxon>
        <taxon>Bacillota</taxon>
        <taxon>Clostridia</taxon>
        <taxon>Peptostreptococcales</taxon>
        <taxon>Anaerovoracaceae</taxon>
        <taxon>Hominibacterium</taxon>
    </lineage>
</organism>
<keyword evidence="3" id="KW-1185">Reference proteome</keyword>
<dbReference type="Proteomes" id="UP001065549">
    <property type="component" value="Unassembled WGS sequence"/>
</dbReference>
<evidence type="ECO:0000313" key="3">
    <source>
        <dbReference type="Proteomes" id="UP001065549"/>
    </source>
</evidence>
<dbReference type="PROSITE" id="PS51750">
    <property type="entry name" value="BRO_N"/>
    <property type="match status" value="1"/>
</dbReference>
<reference evidence="2" key="1">
    <citation type="submission" date="2022-09" db="EMBL/GenBank/DDBJ databases">
        <title>Culturomic study of gut microbiota in children with autism spectrum disorder.</title>
        <authorList>
            <person name="Efimov B.A."/>
            <person name="Chaplin A.V."/>
            <person name="Sokolova S.R."/>
            <person name="Pikina A.P."/>
            <person name="Korzhanova M."/>
            <person name="Belova V."/>
            <person name="Korostin D."/>
        </authorList>
    </citation>
    <scope>NUCLEOTIDE SEQUENCE</scope>
    <source>
        <strain evidence="2">ASD5510</strain>
    </source>
</reference>
<dbReference type="EMBL" id="JAOSHN010000006">
    <property type="protein sequence ID" value="MCU7379749.1"/>
    <property type="molecule type" value="Genomic_DNA"/>
</dbReference>
<name>A0A9J6QU65_9FIRM</name>